<comment type="caution">
    <text evidence="1">The sequence shown here is derived from an EMBL/GenBank/DDBJ whole genome shotgun (WGS) entry which is preliminary data.</text>
</comment>
<evidence type="ECO:0000313" key="1">
    <source>
        <dbReference type="EMBL" id="MBA8952555.1"/>
    </source>
</evidence>
<gene>
    <name evidence="1" type="ORF">HNR61_004201</name>
</gene>
<protein>
    <submittedName>
        <fullName evidence="1">Uncharacterized protein</fullName>
    </submittedName>
</protein>
<evidence type="ECO:0000313" key="2">
    <source>
        <dbReference type="Proteomes" id="UP000572680"/>
    </source>
</evidence>
<keyword evidence="2" id="KW-1185">Reference proteome</keyword>
<name>A0A7W3QMH1_ACTNM</name>
<sequence length="38" mass="4091">MPRPAQAAGNFDLPTAVDSITSLEMSRTHASKVIHLAR</sequence>
<organism evidence="1 2">
    <name type="scientific">Actinomadura namibiensis</name>
    <dbReference type="NCBI Taxonomy" id="182080"/>
    <lineage>
        <taxon>Bacteria</taxon>
        <taxon>Bacillati</taxon>
        <taxon>Actinomycetota</taxon>
        <taxon>Actinomycetes</taxon>
        <taxon>Streptosporangiales</taxon>
        <taxon>Thermomonosporaceae</taxon>
        <taxon>Actinomadura</taxon>
    </lineage>
</organism>
<proteinExistence type="predicted"/>
<dbReference type="EMBL" id="JACJIA010000005">
    <property type="protein sequence ID" value="MBA8952555.1"/>
    <property type="molecule type" value="Genomic_DNA"/>
</dbReference>
<dbReference type="Proteomes" id="UP000572680">
    <property type="component" value="Unassembled WGS sequence"/>
</dbReference>
<accession>A0A7W3QMH1</accession>
<reference evidence="1 2" key="1">
    <citation type="submission" date="2020-08" db="EMBL/GenBank/DDBJ databases">
        <title>Genomic Encyclopedia of Type Strains, Phase IV (KMG-IV): sequencing the most valuable type-strain genomes for metagenomic binning, comparative biology and taxonomic classification.</title>
        <authorList>
            <person name="Goeker M."/>
        </authorList>
    </citation>
    <scope>NUCLEOTIDE SEQUENCE [LARGE SCALE GENOMIC DNA]</scope>
    <source>
        <strain evidence="1 2">DSM 44197</strain>
    </source>
</reference>
<dbReference type="AlphaFoldDB" id="A0A7W3QMH1"/>